<keyword evidence="7" id="KW-1185">Reference proteome</keyword>
<protein>
    <recommendedName>
        <fullName evidence="4">lipopolysaccharide heptosyltransferase II</fullName>
        <ecNumber evidence="4">2.4.99.24</ecNumber>
    </recommendedName>
</protein>
<dbReference type="InterPro" id="IPR051199">
    <property type="entry name" value="LPS_LOS_Heptosyltrfase"/>
</dbReference>
<dbReference type="InterPro" id="IPR011910">
    <property type="entry name" value="RfaF"/>
</dbReference>
<dbReference type="Pfam" id="PF01075">
    <property type="entry name" value="Glyco_transf_9"/>
    <property type="match status" value="1"/>
</dbReference>
<reference evidence="6 7" key="1">
    <citation type="submission" date="2019-04" db="EMBL/GenBank/DDBJ databases">
        <title>Azoarcus nasutitermitis sp. nov. isolated from termite nest.</title>
        <authorList>
            <person name="Lin S.-Y."/>
            <person name="Hameed A."/>
            <person name="Hsu Y.-H."/>
            <person name="Young C.-C."/>
        </authorList>
    </citation>
    <scope>NUCLEOTIDE SEQUENCE [LARGE SCALE GENOMIC DNA]</scope>
    <source>
        <strain evidence="6 7">CC-YHH838</strain>
    </source>
</reference>
<dbReference type="Gene3D" id="3.40.50.2000">
    <property type="entry name" value="Glycogen Phosphorylase B"/>
    <property type="match status" value="2"/>
</dbReference>
<dbReference type="NCBIfam" id="TIGR02195">
    <property type="entry name" value="heptsyl_trn_II"/>
    <property type="match status" value="1"/>
</dbReference>
<sequence>MDATGARARRILVVGPSWVGDMVMAQSLFKTLKAGAPCDIDVLAPAWSLPILARMPEVRQGIVMPLGHGEFGLGKRWTLGRQLAATGYDQAIVLPGSLKSALVPLFARIPRRTGFRGEMRYGLLNDLRALDKQALPMTVQRFVALGRVAGAPLPEPFPRPALVPDAANQARLRAELGLTNRPAIAFMPGAEYGPAKQWPLAHYATLAEELVRRDFQIWILGSGKDREVGEVIAAGMGSAVLNLCGRTQLGDAVDLLAMSRAAVTNDSGLMHVAAALDIPLVALYGSSTPDHTPPLAERVVTRYLRLDCSPCFKRTCPLGHTRCLHEITPDSVVEALTQLGSLSRRIHLEAR</sequence>
<evidence type="ECO:0000256" key="5">
    <source>
        <dbReference type="ARBA" id="ARBA00047503"/>
    </source>
</evidence>
<evidence type="ECO:0000256" key="1">
    <source>
        <dbReference type="ARBA" id="ARBA00022676"/>
    </source>
</evidence>
<evidence type="ECO:0000313" key="7">
    <source>
        <dbReference type="Proteomes" id="UP000308430"/>
    </source>
</evidence>
<evidence type="ECO:0000256" key="3">
    <source>
        <dbReference type="ARBA" id="ARBA00043995"/>
    </source>
</evidence>
<dbReference type="PANTHER" id="PTHR30160">
    <property type="entry name" value="TETRAACYLDISACCHARIDE 4'-KINASE-RELATED"/>
    <property type="match status" value="1"/>
</dbReference>
<dbReference type="GO" id="GO:0009244">
    <property type="term" value="P:lipopolysaccharide core region biosynthetic process"/>
    <property type="evidence" value="ECO:0007669"/>
    <property type="project" value="TreeGrafter"/>
</dbReference>
<keyword evidence="1" id="KW-0328">Glycosyltransferase</keyword>
<keyword evidence="2 6" id="KW-0808">Transferase</keyword>
<evidence type="ECO:0000313" key="6">
    <source>
        <dbReference type="EMBL" id="THF63149.1"/>
    </source>
</evidence>
<dbReference type="RefSeq" id="WP_136349629.1">
    <property type="nucleotide sequence ID" value="NZ_SSOC01000006.1"/>
</dbReference>
<proteinExistence type="inferred from homology"/>
<dbReference type="InterPro" id="IPR002201">
    <property type="entry name" value="Glyco_trans_9"/>
</dbReference>
<accession>A0A4V3WBG6</accession>
<dbReference type="GO" id="GO:0008713">
    <property type="term" value="F:ADP-heptose-lipopolysaccharide heptosyltransferase activity"/>
    <property type="evidence" value="ECO:0007669"/>
    <property type="project" value="UniProtKB-EC"/>
</dbReference>
<evidence type="ECO:0000256" key="4">
    <source>
        <dbReference type="ARBA" id="ARBA00044042"/>
    </source>
</evidence>
<comment type="caution">
    <text evidence="6">The sequence shown here is derived from an EMBL/GenBank/DDBJ whole genome shotgun (WGS) entry which is preliminary data.</text>
</comment>
<comment type="catalytic activity">
    <reaction evidence="5">
        <text>an L-alpha-D-Hep-(1-&gt;5)-[alpha-Kdo-(2-&gt;4)]-alpha-Kdo-(2-&gt;6)-lipid A + ADP-L-glycero-beta-D-manno-heptose = an L-alpha-D-Hep-(1-&gt;3)-L-alpha-D-Hep-(1-&gt;5)-[alpha-Kdo-(2-&gt;4)]-alpha-Kdo-(2-&gt;6)-lipid A + ADP + H(+)</text>
        <dbReference type="Rhea" id="RHEA:74071"/>
        <dbReference type="ChEBI" id="CHEBI:15378"/>
        <dbReference type="ChEBI" id="CHEBI:61506"/>
        <dbReference type="ChEBI" id="CHEBI:193068"/>
        <dbReference type="ChEBI" id="CHEBI:193069"/>
        <dbReference type="ChEBI" id="CHEBI:456216"/>
        <dbReference type="EC" id="2.4.99.24"/>
    </reaction>
</comment>
<name>A0A4V3WBG6_9RHOO</name>
<dbReference type="SUPFAM" id="SSF53756">
    <property type="entry name" value="UDP-Glycosyltransferase/glycogen phosphorylase"/>
    <property type="match status" value="1"/>
</dbReference>
<dbReference type="EMBL" id="SSOC01000006">
    <property type="protein sequence ID" value="THF63149.1"/>
    <property type="molecule type" value="Genomic_DNA"/>
</dbReference>
<evidence type="ECO:0000256" key="2">
    <source>
        <dbReference type="ARBA" id="ARBA00022679"/>
    </source>
</evidence>
<dbReference type="FunFam" id="3.40.50.2000:FF:000023">
    <property type="entry name" value="ADP-heptose--LPS heptosyltransferase II"/>
    <property type="match status" value="1"/>
</dbReference>
<dbReference type="EC" id="2.4.99.24" evidence="4"/>
<comment type="similarity">
    <text evidence="3">Belongs to the glycosyltransferase 9 family.</text>
</comment>
<dbReference type="PANTHER" id="PTHR30160:SF7">
    <property type="entry name" value="ADP-HEPTOSE--LPS HEPTOSYLTRANSFERASE 2"/>
    <property type="match status" value="1"/>
</dbReference>
<organism evidence="6 7">
    <name type="scientific">Pseudothauera nasutitermitis</name>
    <dbReference type="NCBI Taxonomy" id="2565930"/>
    <lineage>
        <taxon>Bacteria</taxon>
        <taxon>Pseudomonadati</taxon>
        <taxon>Pseudomonadota</taxon>
        <taxon>Betaproteobacteria</taxon>
        <taxon>Rhodocyclales</taxon>
        <taxon>Zoogloeaceae</taxon>
        <taxon>Pseudothauera</taxon>
    </lineage>
</organism>
<dbReference type="GO" id="GO:0005829">
    <property type="term" value="C:cytosol"/>
    <property type="evidence" value="ECO:0007669"/>
    <property type="project" value="TreeGrafter"/>
</dbReference>
<dbReference type="CDD" id="cd03789">
    <property type="entry name" value="GT9_LPS_heptosyltransferase"/>
    <property type="match status" value="1"/>
</dbReference>
<dbReference type="Proteomes" id="UP000308430">
    <property type="component" value="Unassembled WGS sequence"/>
</dbReference>
<gene>
    <name evidence="6" type="primary">waaF</name>
    <name evidence="6" type="ORF">E6C76_18070</name>
</gene>
<dbReference type="AlphaFoldDB" id="A0A4V3WBG6"/>
<dbReference type="OrthoDB" id="9797795at2"/>